<reference evidence="2" key="2">
    <citation type="submission" date="2023-01" db="EMBL/GenBank/DDBJ databases">
        <authorList>
            <person name="Petersen C."/>
        </authorList>
    </citation>
    <scope>NUCLEOTIDE SEQUENCE</scope>
    <source>
        <strain evidence="2">IBT 17514</strain>
    </source>
</reference>
<proteinExistence type="predicted"/>
<comment type="caution">
    <text evidence="2">The sequence shown here is derived from an EMBL/GenBank/DDBJ whole genome shotgun (WGS) entry which is preliminary data.</text>
</comment>
<feature type="compositionally biased region" description="Basic and acidic residues" evidence="1">
    <location>
        <begin position="1"/>
        <end position="12"/>
    </location>
</feature>
<name>A0AAD6HJP1_9EURO</name>
<dbReference type="EMBL" id="JAQJAN010000009">
    <property type="protein sequence ID" value="KAJ5719929.1"/>
    <property type="molecule type" value="Genomic_DNA"/>
</dbReference>
<dbReference type="Proteomes" id="UP001215712">
    <property type="component" value="Unassembled WGS sequence"/>
</dbReference>
<gene>
    <name evidence="2" type="ORF">N7493_006807</name>
</gene>
<evidence type="ECO:0000313" key="3">
    <source>
        <dbReference type="Proteomes" id="UP001215712"/>
    </source>
</evidence>
<keyword evidence="3" id="KW-1185">Reference proteome</keyword>
<protein>
    <submittedName>
        <fullName evidence="2">C6 finger domain protein</fullName>
    </submittedName>
</protein>
<feature type="region of interest" description="Disordered" evidence="1">
    <location>
        <begin position="1"/>
        <end position="41"/>
    </location>
</feature>
<sequence length="72" mass="8754">MAYTMKRLEKAKKLFPPLPKNDAPSEELIKQAQGPRYNLRARREDQIKLKFPAWMDDDKDEDYYPEKRQRKK</sequence>
<evidence type="ECO:0000256" key="1">
    <source>
        <dbReference type="SAM" id="MobiDB-lite"/>
    </source>
</evidence>
<evidence type="ECO:0000313" key="2">
    <source>
        <dbReference type="EMBL" id="KAJ5719929.1"/>
    </source>
</evidence>
<dbReference type="AlphaFoldDB" id="A0AAD6HJP1"/>
<reference evidence="2" key="1">
    <citation type="journal article" date="2023" name="IMA Fungus">
        <title>Comparative genomic study of the Penicillium genus elucidates a diverse pangenome and 15 lateral gene transfer events.</title>
        <authorList>
            <person name="Petersen C."/>
            <person name="Sorensen T."/>
            <person name="Nielsen M.R."/>
            <person name="Sondergaard T.E."/>
            <person name="Sorensen J.L."/>
            <person name="Fitzpatrick D.A."/>
            <person name="Frisvad J.C."/>
            <person name="Nielsen K.L."/>
        </authorList>
    </citation>
    <scope>NUCLEOTIDE SEQUENCE</scope>
    <source>
        <strain evidence="2">IBT 17514</strain>
    </source>
</reference>
<accession>A0AAD6HJP1</accession>
<organism evidence="2 3">
    <name type="scientific">Penicillium malachiteum</name>
    <dbReference type="NCBI Taxonomy" id="1324776"/>
    <lineage>
        <taxon>Eukaryota</taxon>
        <taxon>Fungi</taxon>
        <taxon>Dikarya</taxon>
        <taxon>Ascomycota</taxon>
        <taxon>Pezizomycotina</taxon>
        <taxon>Eurotiomycetes</taxon>
        <taxon>Eurotiomycetidae</taxon>
        <taxon>Eurotiales</taxon>
        <taxon>Aspergillaceae</taxon>
        <taxon>Penicillium</taxon>
    </lineage>
</organism>